<reference evidence="1 2" key="1">
    <citation type="submission" date="2024-02" db="EMBL/GenBank/DDBJ databases">
        <title>Rhodopirellula caenicola NBRC 110016.</title>
        <authorList>
            <person name="Ichikawa N."/>
            <person name="Katano-Makiyama Y."/>
            <person name="Hidaka K."/>
        </authorList>
    </citation>
    <scope>NUCLEOTIDE SEQUENCE [LARGE SCALE GENOMIC DNA]</scope>
    <source>
        <strain evidence="1 2">NBRC 110016</strain>
    </source>
</reference>
<evidence type="ECO:0000313" key="1">
    <source>
        <dbReference type="EMBL" id="GAA5511089.1"/>
    </source>
</evidence>
<dbReference type="EMBL" id="BAABRO010000035">
    <property type="protein sequence ID" value="GAA5511089.1"/>
    <property type="molecule type" value="Genomic_DNA"/>
</dbReference>
<name>A0ABP9W135_9BACT</name>
<proteinExistence type="predicted"/>
<organism evidence="1 2">
    <name type="scientific">Novipirellula caenicola</name>
    <dbReference type="NCBI Taxonomy" id="1536901"/>
    <lineage>
        <taxon>Bacteria</taxon>
        <taxon>Pseudomonadati</taxon>
        <taxon>Planctomycetota</taxon>
        <taxon>Planctomycetia</taxon>
        <taxon>Pirellulales</taxon>
        <taxon>Pirellulaceae</taxon>
        <taxon>Novipirellula</taxon>
    </lineage>
</organism>
<accession>A0ABP9W135</accession>
<sequence>MLLGPMVTPGATKTCAATHELSLITIGLVTKSNPGLSKRCDPVQRNARCEIQQFDSMVTGASDRIETSSPIQTWSPTLSRHGNEMLTPLRIITP</sequence>
<gene>
    <name evidence="1" type="ORF">Rcae01_06602</name>
</gene>
<dbReference type="Proteomes" id="UP001416858">
    <property type="component" value="Unassembled WGS sequence"/>
</dbReference>
<comment type="caution">
    <text evidence="1">The sequence shown here is derived from an EMBL/GenBank/DDBJ whole genome shotgun (WGS) entry which is preliminary data.</text>
</comment>
<keyword evidence="2" id="KW-1185">Reference proteome</keyword>
<evidence type="ECO:0000313" key="2">
    <source>
        <dbReference type="Proteomes" id="UP001416858"/>
    </source>
</evidence>
<protein>
    <submittedName>
        <fullName evidence="1">Uncharacterized protein</fullName>
    </submittedName>
</protein>